<dbReference type="EMBL" id="WIUZ02000015">
    <property type="protein sequence ID" value="KAF9780889.1"/>
    <property type="molecule type" value="Genomic_DNA"/>
</dbReference>
<dbReference type="AlphaFoldDB" id="A0A9P6H750"/>
<reference evidence="1" key="2">
    <citation type="submission" date="2020-11" db="EMBL/GenBank/DDBJ databases">
        <authorList>
            <consortium name="DOE Joint Genome Institute"/>
            <person name="Kuo A."/>
            <person name="Miyauchi S."/>
            <person name="Kiss E."/>
            <person name="Drula E."/>
            <person name="Kohler A."/>
            <person name="Sanchez-Garcia M."/>
            <person name="Andreopoulos B."/>
            <person name="Barry K.W."/>
            <person name="Bonito G."/>
            <person name="Buee M."/>
            <person name="Carver A."/>
            <person name="Chen C."/>
            <person name="Cichocki N."/>
            <person name="Clum A."/>
            <person name="Culley D."/>
            <person name="Crous P.W."/>
            <person name="Fauchery L."/>
            <person name="Girlanda M."/>
            <person name="Hayes R."/>
            <person name="Keri Z."/>
            <person name="Labutti K."/>
            <person name="Lipzen A."/>
            <person name="Lombard V."/>
            <person name="Magnuson J."/>
            <person name="Maillard F."/>
            <person name="Morin E."/>
            <person name="Murat C."/>
            <person name="Nolan M."/>
            <person name="Ohm R."/>
            <person name="Pangilinan J."/>
            <person name="Pereira M."/>
            <person name="Perotto S."/>
            <person name="Peter M."/>
            <person name="Riley R."/>
            <person name="Sitrit Y."/>
            <person name="Stielow B."/>
            <person name="Szollosi G."/>
            <person name="Zifcakova L."/>
            <person name="Stursova M."/>
            <person name="Spatafora J.W."/>
            <person name="Tedersoo L."/>
            <person name="Vaario L.-M."/>
            <person name="Yamada A."/>
            <person name="Yan M."/>
            <person name="Wang P."/>
            <person name="Xu J."/>
            <person name="Bruns T."/>
            <person name="Baldrian P."/>
            <person name="Vilgalys R."/>
            <person name="Henrissat B."/>
            <person name="Grigoriev I.V."/>
            <person name="Hibbett D."/>
            <person name="Nagy L.G."/>
            <person name="Martin F.M."/>
        </authorList>
    </citation>
    <scope>NUCLEOTIDE SEQUENCE</scope>
    <source>
        <strain evidence="1">UH-Tt-Lm1</strain>
    </source>
</reference>
<proteinExistence type="predicted"/>
<sequence length="364" mass="40515">MLPPLPPEIFDLIVDNLHDEPIALKACCLVSKSWVPRARRNLFALVTFSSLRWPVRSWMNAFPNPSNSPAHHTRDLHFYDRSSVIAASTPNWVRHFRHTEELRIANIAVDGSTAISFVRLQGLSPALKFLNLRSVSASLSEILNLICSFPLLDHLWLHFVTTWGDADECDIPSTSPRLTGSLNLLSRTRPILRGLLNLPNGLHFAQITACHVEYSESLVDLISRCSDTLESLTVGFDSPMPGPLVLSEATKLQDVKFECTGLSVRWIIATLRTAKSTNLRKITITVASSATLVDPIGETVYREWQDLDHLLDQLWTSRLICPSVVYDENRVTSGLGGLVLSLLPRLASKGVVNGLGGYCQRSEW</sequence>
<reference evidence="1" key="1">
    <citation type="journal article" date="2020" name="Nat. Commun.">
        <title>Large-scale genome sequencing of mycorrhizal fungi provides insights into the early evolution of symbiotic traits.</title>
        <authorList>
            <person name="Miyauchi S."/>
            <person name="Kiss E."/>
            <person name="Kuo A."/>
            <person name="Drula E."/>
            <person name="Kohler A."/>
            <person name="Sanchez-Garcia M."/>
            <person name="Morin E."/>
            <person name="Andreopoulos B."/>
            <person name="Barry K.W."/>
            <person name="Bonito G."/>
            <person name="Buee M."/>
            <person name="Carver A."/>
            <person name="Chen C."/>
            <person name="Cichocki N."/>
            <person name="Clum A."/>
            <person name="Culley D."/>
            <person name="Crous P.W."/>
            <person name="Fauchery L."/>
            <person name="Girlanda M."/>
            <person name="Hayes R.D."/>
            <person name="Keri Z."/>
            <person name="LaButti K."/>
            <person name="Lipzen A."/>
            <person name="Lombard V."/>
            <person name="Magnuson J."/>
            <person name="Maillard F."/>
            <person name="Murat C."/>
            <person name="Nolan M."/>
            <person name="Ohm R.A."/>
            <person name="Pangilinan J."/>
            <person name="Pereira M.F."/>
            <person name="Perotto S."/>
            <person name="Peter M."/>
            <person name="Pfister S."/>
            <person name="Riley R."/>
            <person name="Sitrit Y."/>
            <person name="Stielow J.B."/>
            <person name="Szollosi G."/>
            <person name="Zifcakova L."/>
            <person name="Stursova M."/>
            <person name="Spatafora J.W."/>
            <person name="Tedersoo L."/>
            <person name="Vaario L.M."/>
            <person name="Yamada A."/>
            <person name="Yan M."/>
            <person name="Wang P."/>
            <person name="Xu J."/>
            <person name="Bruns T."/>
            <person name="Baldrian P."/>
            <person name="Vilgalys R."/>
            <person name="Dunand C."/>
            <person name="Henrissat B."/>
            <person name="Grigoriev I.V."/>
            <person name="Hibbett D."/>
            <person name="Nagy L.G."/>
            <person name="Martin F.M."/>
        </authorList>
    </citation>
    <scope>NUCLEOTIDE SEQUENCE</scope>
    <source>
        <strain evidence="1">UH-Tt-Lm1</strain>
    </source>
</reference>
<evidence type="ECO:0008006" key="3">
    <source>
        <dbReference type="Google" id="ProtNLM"/>
    </source>
</evidence>
<evidence type="ECO:0000313" key="2">
    <source>
        <dbReference type="Proteomes" id="UP000736335"/>
    </source>
</evidence>
<keyword evidence="2" id="KW-1185">Reference proteome</keyword>
<comment type="caution">
    <text evidence="1">The sequence shown here is derived from an EMBL/GenBank/DDBJ whole genome shotgun (WGS) entry which is preliminary data.</text>
</comment>
<organism evidence="1 2">
    <name type="scientific">Thelephora terrestris</name>
    <dbReference type="NCBI Taxonomy" id="56493"/>
    <lineage>
        <taxon>Eukaryota</taxon>
        <taxon>Fungi</taxon>
        <taxon>Dikarya</taxon>
        <taxon>Basidiomycota</taxon>
        <taxon>Agaricomycotina</taxon>
        <taxon>Agaricomycetes</taxon>
        <taxon>Thelephorales</taxon>
        <taxon>Thelephoraceae</taxon>
        <taxon>Thelephora</taxon>
    </lineage>
</organism>
<protein>
    <recommendedName>
        <fullName evidence="3">F-box domain-containing protein</fullName>
    </recommendedName>
</protein>
<evidence type="ECO:0000313" key="1">
    <source>
        <dbReference type="EMBL" id="KAF9780889.1"/>
    </source>
</evidence>
<accession>A0A9P6H750</accession>
<gene>
    <name evidence="1" type="ORF">BJ322DRAFT_1082254</name>
</gene>
<dbReference type="Proteomes" id="UP000736335">
    <property type="component" value="Unassembled WGS sequence"/>
</dbReference>
<dbReference type="OrthoDB" id="2788229at2759"/>
<name>A0A9P6H750_9AGAM</name>